<evidence type="ECO:0000259" key="10">
    <source>
        <dbReference type="Pfam" id="PF00591"/>
    </source>
</evidence>
<comment type="cofactor">
    <cofactor evidence="9">
        <name>Mg(2+)</name>
        <dbReference type="ChEBI" id="CHEBI:18420"/>
    </cofactor>
    <text evidence="9">Binds 2 magnesium ions per monomer.</text>
</comment>
<evidence type="ECO:0000256" key="5">
    <source>
        <dbReference type="ARBA" id="ARBA00022822"/>
    </source>
</evidence>
<feature type="binding site" evidence="9">
    <location>
        <position position="94"/>
    </location>
    <ligand>
        <name>Mg(2+)</name>
        <dbReference type="ChEBI" id="CHEBI:18420"/>
        <label>1</label>
    </ligand>
</feature>
<evidence type="ECO:0000259" key="11">
    <source>
        <dbReference type="Pfam" id="PF02885"/>
    </source>
</evidence>
<dbReference type="InterPro" id="IPR035902">
    <property type="entry name" value="Nuc_phospho_transferase"/>
</dbReference>
<dbReference type="Gene3D" id="3.40.1030.10">
    <property type="entry name" value="Nucleoside phosphorylase/phosphoribosyltransferase catalytic domain"/>
    <property type="match status" value="1"/>
</dbReference>
<sequence length="341" mass="35122">MSEAIQPALASLRNGIIPAPDMLDAAFKAMLDGQATQAQIGAILMGLERVEVTPEMIASGARAMRAAMTPVHTPLSCIDVCGTGGDGSHTLNISTAVSFVLAGCGHKVAKHGNRAMSSKSGAADVLEALGVKLDLSPARCAEALAEVGLVFLFAQSHHPAMRHVGPARRELGFRTLFNLLGPLSNPAGAQSQLLGVFADDKRRPMAEALHALGCQSAWVVHGHGGLDEIALSGPTRVTALRAGSLEDFELHPSDLGLPTAPLEALKGGDAAHNGRALRALLDGETGPYRDVVLLNAAAALVATESASDLQSALAAAAHSLDSGKARDTLEALIAFTNRTPA</sequence>
<feature type="binding site" evidence="9">
    <location>
        <position position="227"/>
    </location>
    <ligand>
        <name>Mg(2+)</name>
        <dbReference type="ChEBI" id="CHEBI:18420"/>
        <label>2</label>
    </ligand>
</feature>
<dbReference type="PANTHER" id="PTHR43285">
    <property type="entry name" value="ANTHRANILATE PHOSPHORIBOSYLTRANSFERASE"/>
    <property type="match status" value="1"/>
</dbReference>
<evidence type="ECO:0000313" key="12">
    <source>
        <dbReference type="EMBL" id="GBF57270.1"/>
    </source>
</evidence>
<accession>A0A2P2E881</accession>
<proteinExistence type="inferred from homology"/>
<dbReference type="InterPro" id="IPR017459">
    <property type="entry name" value="Glycosyl_Trfase_fam3_N_dom"/>
</dbReference>
<feature type="binding site" evidence="9">
    <location>
        <begin position="110"/>
        <end position="118"/>
    </location>
    <ligand>
        <name>5-phospho-alpha-D-ribose 1-diphosphate</name>
        <dbReference type="ChEBI" id="CHEBI:58017"/>
    </ligand>
</feature>
<dbReference type="Gene3D" id="1.20.970.10">
    <property type="entry name" value="Transferase, Pyrimidine Nucleoside Phosphorylase, Chain C"/>
    <property type="match status" value="1"/>
</dbReference>
<dbReference type="Proteomes" id="UP000245086">
    <property type="component" value="Unassembled WGS sequence"/>
</dbReference>
<dbReference type="AlphaFoldDB" id="A0A2P2E881"/>
<keyword evidence="4 9" id="KW-0808">Transferase</keyword>
<evidence type="ECO:0000256" key="9">
    <source>
        <dbReference type="HAMAP-Rule" id="MF_00211"/>
    </source>
</evidence>
<dbReference type="GO" id="GO:0000287">
    <property type="term" value="F:magnesium ion binding"/>
    <property type="evidence" value="ECO:0007669"/>
    <property type="project" value="UniProtKB-UniRule"/>
</dbReference>
<evidence type="ECO:0000256" key="2">
    <source>
        <dbReference type="ARBA" id="ARBA00022605"/>
    </source>
</evidence>
<evidence type="ECO:0000256" key="1">
    <source>
        <dbReference type="ARBA" id="ARBA00004907"/>
    </source>
</evidence>
<keyword evidence="3 9" id="KW-0328">Glycosyltransferase</keyword>
<dbReference type="SUPFAM" id="SSF47648">
    <property type="entry name" value="Nucleoside phosphorylase/phosphoribosyltransferase N-terminal domain"/>
    <property type="match status" value="1"/>
</dbReference>
<dbReference type="HAMAP" id="MF_00211">
    <property type="entry name" value="TrpD"/>
    <property type="match status" value="1"/>
</dbReference>
<keyword evidence="9" id="KW-0479">Metal-binding</keyword>
<comment type="caution">
    <text evidence="12">The sequence shown here is derived from an EMBL/GenBank/DDBJ whole genome shotgun (WGS) entry which is preliminary data.</text>
</comment>
<evidence type="ECO:0000256" key="3">
    <source>
        <dbReference type="ARBA" id="ARBA00022676"/>
    </source>
</evidence>
<comment type="caution">
    <text evidence="9">Lacks conserved residue(s) required for the propagation of feature annotation.</text>
</comment>
<dbReference type="NCBIfam" id="TIGR01245">
    <property type="entry name" value="trpD"/>
    <property type="match status" value="1"/>
</dbReference>
<dbReference type="InterPro" id="IPR005940">
    <property type="entry name" value="Anthranilate_Pribosyl_Tfrase"/>
</dbReference>
<dbReference type="Pfam" id="PF02885">
    <property type="entry name" value="Glycos_trans_3N"/>
    <property type="match status" value="1"/>
</dbReference>
<dbReference type="PANTHER" id="PTHR43285:SF2">
    <property type="entry name" value="ANTHRANILATE PHOSPHORIBOSYLTRANSFERASE"/>
    <property type="match status" value="1"/>
</dbReference>
<dbReference type="UniPathway" id="UPA00035">
    <property type="reaction ID" value="UER00041"/>
</dbReference>
<evidence type="ECO:0000256" key="7">
    <source>
        <dbReference type="ARBA" id="ARBA00052328"/>
    </source>
</evidence>
<protein>
    <recommendedName>
        <fullName evidence="9">Anthranilate phosphoribosyltransferase</fullName>
        <ecNumber evidence="9">2.4.2.18</ecNumber>
    </recommendedName>
</protein>
<dbReference type="InterPro" id="IPR000312">
    <property type="entry name" value="Glycosyl_Trfase_fam3"/>
</dbReference>
<feature type="binding site" evidence="9">
    <location>
        <position position="113"/>
    </location>
    <ligand>
        <name>anthranilate</name>
        <dbReference type="ChEBI" id="CHEBI:16567"/>
        <label>1</label>
    </ligand>
</feature>
<comment type="similarity">
    <text evidence="8">In the C-terminal section; belongs to the anthranilate phosphoribosyltransferase family.</text>
</comment>
<feature type="binding site" evidence="9">
    <location>
        <begin position="92"/>
        <end position="95"/>
    </location>
    <ligand>
        <name>5-phospho-alpha-D-ribose 1-diphosphate</name>
        <dbReference type="ChEBI" id="CHEBI:58017"/>
    </ligand>
</feature>
<feature type="binding site" evidence="9">
    <location>
        <position position="82"/>
    </location>
    <ligand>
        <name>5-phospho-alpha-D-ribose 1-diphosphate</name>
        <dbReference type="ChEBI" id="CHEBI:58017"/>
    </ligand>
</feature>
<dbReference type="GO" id="GO:0005829">
    <property type="term" value="C:cytosol"/>
    <property type="evidence" value="ECO:0007669"/>
    <property type="project" value="TreeGrafter"/>
</dbReference>
<evidence type="ECO:0000313" key="13">
    <source>
        <dbReference type="Proteomes" id="UP000245086"/>
    </source>
</evidence>
<dbReference type="Pfam" id="PF00591">
    <property type="entry name" value="Glycos_transf_3"/>
    <property type="match status" value="1"/>
</dbReference>
<keyword evidence="5 9" id="KW-0822">Tryptophan biosynthesis</keyword>
<dbReference type="EMBL" id="BFBR01000002">
    <property type="protein sequence ID" value="GBF57270.1"/>
    <property type="molecule type" value="Genomic_DNA"/>
</dbReference>
<feature type="binding site" evidence="9">
    <location>
        <position position="228"/>
    </location>
    <ligand>
        <name>Mg(2+)</name>
        <dbReference type="ChEBI" id="CHEBI:18420"/>
        <label>1</label>
    </ligand>
</feature>
<comment type="subunit">
    <text evidence="9">Homodimer.</text>
</comment>
<feature type="binding site" evidence="9">
    <location>
        <position position="168"/>
    </location>
    <ligand>
        <name>anthranilate</name>
        <dbReference type="ChEBI" id="CHEBI:16567"/>
        <label>2</label>
    </ligand>
</feature>
<organism evidence="12 13">
    <name type="scientific">Candidatus Phycosocius bacilliformis</name>
    <dbReference type="NCBI Taxonomy" id="1445552"/>
    <lineage>
        <taxon>Bacteria</taxon>
        <taxon>Pseudomonadati</taxon>
        <taxon>Pseudomonadota</taxon>
        <taxon>Alphaproteobacteria</taxon>
        <taxon>Caulobacterales</taxon>
        <taxon>Caulobacterales incertae sedis</taxon>
        <taxon>Candidatus Phycosocius</taxon>
    </lineage>
</organism>
<comment type="catalytic activity">
    <reaction evidence="7 9">
        <text>N-(5-phospho-beta-D-ribosyl)anthranilate + diphosphate = 5-phospho-alpha-D-ribose 1-diphosphate + anthranilate</text>
        <dbReference type="Rhea" id="RHEA:11768"/>
        <dbReference type="ChEBI" id="CHEBI:16567"/>
        <dbReference type="ChEBI" id="CHEBI:18277"/>
        <dbReference type="ChEBI" id="CHEBI:33019"/>
        <dbReference type="ChEBI" id="CHEBI:58017"/>
        <dbReference type="EC" id="2.4.2.18"/>
    </reaction>
</comment>
<reference evidence="12" key="1">
    <citation type="journal article" date="2018" name="Genome Announc.">
        <title>Draft Genome Sequence of "Candidatus Phycosocius bacilliformis," an Alphaproteobacterial Ectosymbiont of the Hydrocarbon-Producing Green Alga Botryococcus braunii.</title>
        <authorList>
            <person name="Tanabe Y."/>
            <person name="Yamaguchi H."/>
            <person name="Watanabe M.M."/>
        </authorList>
    </citation>
    <scope>NUCLEOTIDE SEQUENCE [LARGE SCALE GENOMIC DNA]</scope>
    <source>
        <strain evidence="12">BOTRYCO-2</strain>
    </source>
</reference>
<dbReference type="RefSeq" id="WP_238164854.1">
    <property type="nucleotide sequence ID" value="NZ_BFBR01000002.1"/>
</dbReference>
<dbReference type="GO" id="GO:0000162">
    <property type="term" value="P:L-tryptophan biosynthetic process"/>
    <property type="evidence" value="ECO:0007669"/>
    <property type="project" value="UniProtKB-UniRule"/>
</dbReference>
<evidence type="ECO:0000256" key="8">
    <source>
        <dbReference type="ARBA" id="ARBA00061188"/>
    </source>
</evidence>
<feature type="binding site" evidence="9">
    <location>
        <position position="122"/>
    </location>
    <ligand>
        <name>5-phospho-alpha-D-ribose 1-diphosphate</name>
        <dbReference type="ChEBI" id="CHEBI:58017"/>
    </ligand>
</feature>
<gene>
    <name evidence="9 12" type="primary">trpD</name>
    <name evidence="12" type="ORF">PbB2_00935</name>
</gene>
<dbReference type="EC" id="2.4.2.18" evidence="9"/>
<feature type="binding site" evidence="9">
    <location>
        <position position="90"/>
    </location>
    <ligand>
        <name>5-phospho-alpha-D-ribose 1-diphosphate</name>
        <dbReference type="ChEBI" id="CHEBI:58017"/>
    </ligand>
</feature>
<feature type="binding site" evidence="9">
    <location>
        <position position="228"/>
    </location>
    <ligand>
        <name>Mg(2+)</name>
        <dbReference type="ChEBI" id="CHEBI:18420"/>
        <label>2</label>
    </ligand>
</feature>
<evidence type="ECO:0000256" key="6">
    <source>
        <dbReference type="ARBA" id="ARBA00023141"/>
    </source>
</evidence>
<name>A0A2P2E881_9PROT</name>
<dbReference type="InterPro" id="IPR036320">
    <property type="entry name" value="Glycosyl_Trfase_fam3_N_dom_sf"/>
</dbReference>
<keyword evidence="9" id="KW-0460">Magnesium</keyword>
<keyword evidence="6 9" id="KW-0057">Aromatic amino acid biosynthesis</keyword>
<feature type="domain" description="Glycosyl transferase family 3" evidence="10">
    <location>
        <begin position="77"/>
        <end position="325"/>
    </location>
</feature>
<feature type="binding site" evidence="9">
    <location>
        <begin position="85"/>
        <end position="86"/>
    </location>
    <ligand>
        <name>5-phospho-alpha-D-ribose 1-diphosphate</name>
        <dbReference type="ChEBI" id="CHEBI:58017"/>
    </ligand>
</feature>
<dbReference type="SUPFAM" id="SSF52418">
    <property type="entry name" value="Nucleoside phosphorylase/phosphoribosyltransferase catalytic domain"/>
    <property type="match status" value="1"/>
</dbReference>
<keyword evidence="2 9" id="KW-0028">Amino-acid biosynthesis</keyword>
<dbReference type="GO" id="GO:0004048">
    <property type="term" value="F:anthranilate phosphoribosyltransferase activity"/>
    <property type="evidence" value="ECO:0007669"/>
    <property type="project" value="UniProtKB-UniRule"/>
</dbReference>
<feature type="binding site" evidence="9">
    <location>
        <position position="82"/>
    </location>
    <ligand>
        <name>anthranilate</name>
        <dbReference type="ChEBI" id="CHEBI:16567"/>
        <label>1</label>
    </ligand>
</feature>
<keyword evidence="13" id="KW-1185">Reference proteome</keyword>
<comment type="pathway">
    <text evidence="1 9">Amino-acid biosynthesis; L-tryptophan biosynthesis; L-tryptophan from chorismate: step 2/5.</text>
</comment>
<dbReference type="FunFam" id="3.40.1030.10:FF:000002">
    <property type="entry name" value="Anthranilate phosphoribosyltransferase"/>
    <property type="match status" value="1"/>
</dbReference>
<evidence type="ECO:0000256" key="4">
    <source>
        <dbReference type="ARBA" id="ARBA00022679"/>
    </source>
</evidence>
<comment type="function">
    <text evidence="9">Catalyzes the transfer of the phosphoribosyl group of 5-phosphorylribose-1-pyrophosphate (PRPP) to anthranilate to yield N-(5'-phosphoribosyl)-anthranilate (PRA).</text>
</comment>
<comment type="similarity">
    <text evidence="9">Belongs to the anthranilate phosphoribosyltransferase family.</text>
</comment>
<feature type="domain" description="Glycosyl transferase family 3 N-terminal" evidence="11">
    <location>
        <begin position="7"/>
        <end position="67"/>
    </location>
</feature>